<evidence type="ECO:0000313" key="3">
    <source>
        <dbReference type="Proteomes" id="UP001327957"/>
    </source>
</evidence>
<comment type="caution">
    <text evidence="2">The sequence shown here is derived from an EMBL/GenBank/DDBJ whole genome shotgun (WGS) entry which is preliminary data.</text>
</comment>
<proteinExistence type="predicted"/>
<feature type="region of interest" description="Disordered" evidence="1">
    <location>
        <begin position="219"/>
        <end position="242"/>
    </location>
</feature>
<keyword evidence="3" id="KW-1185">Reference proteome</keyword>
<feature type="region of interest" description="Disordered" evidence="1">
    <location>
        <begin position="1"/>
        <end position="31"/>
    </location>
</feature>
<name>A0AAV9TQI3_9PEZI</name>
<organism evidence="2 3">
    <name type="scientific">Colletotrichum tabaci</name>
    <dbReference type="NCBI Taxonomy" id="1209068"/>
    <lineage>
        <taxon>Eukaryota</taxon>
        <taxon>Fungi</taxon>
        <taxon>Dikarya</taxon>
        <taxon>Ascomycota</taxon>
        <taxon>Pezizomycotina</taxon>
        <taxon>Sordariomycetes</taxon>
        <taxon>Hypocreomycetidae</taxon>
        <taxon>Glomerellales</taxon>
        <taxon>Glomerellaceae</taxon>
        <taxon>Colletotrichum</taxon>
        <taxon>Colletotrichum destructivum species complex</taxon>
    </lineage>
</organism>
<protein>
    <submittedName>
        <fullName evidence="2">Uncharacterized protein</fullName>
    </submittedName>
</protein>
<dbReference type="EMBL" id="JASAOK010000012">
    <property type="protein sequence ID" value="KAK6224984.1"/>
    <property type="molecule type" value="Genomic_DNA"/>
</dbReference>
<gene>
    <name evidence="2" type="ORF">QIS74_03311</name>
</gene>
<sequence>MFQNLLQRGQRALPLARTSTPRQTPLPQITQNNTGILSSTIFSPTRRLPAKSPASKLIQNRGLSYSAPSLARAIHPDTDSFIKYSLLQGPPRTAKVKIYKAKLAVRPPAMGREAVEHKVLGEVARHISAHSGGSRCPWIARHADWTAKLAGGMTTEPVAGNPRTGTNEMPKRKSPGSAGDPETPEPVRKTAAHCCALLAVVSAGALMGYLIRCWETGTKPTEGRWPTETEEAGMNDKGMSSEEMQKAHYLAAA</sequence>
<feature type="compositionally biased region" description="Polar residues" evidence="1">
    <location>
        <begin position="17"/>
        <end position="31"/>
    </location>
</feature>
<dbReference type="Proteomes" id="UP001327957">
    <property type="component" value="Unassembled WGS sequence"/>
</dbReference>
<accession>A0AAV9TQI3</accession>
<feature type="region of interest" description="Disordered" evidence="1">
    <location>
        <begin position="152"/>
        <end position="186"/>
    </location>
</feature>
<evidence type="ECO:0000313" key="2">
    <source>
        <dbReference type="EMBL" id="KAK6224984.1"/>
    </source>
</evidence>
<dbReference type="AlphaFoldDB" id="A0AAV9TQI3"/>
<evidence type="ECO:0000256" key="1">
    <source>
        <dbReference type="SAM" id="MobiDB-lite"/>
    </source>
</evidence>
<reference evidence="2 3" key="1">
    <citation type="submission" date="2023-04" db="EMBL/GenBank/DDBJ databases">
        <title>Colletotrichum tabacum stain YC1 causing leaf anthracnose on Nicotiana tabacum(L.) cv.</title>
        <authorList>
            <person name="Ji Z."/>
            <person name="Wang M."/>
            <person name="Zhang J."/>
            <person name="Wang N."/>
            <person name="Zhou Z."/>
        </authorList>
    </citation>
    <scope>NUCLEOTIDE SEQUENCE [LARGE SCALE GENOMIC DNA]</scope>
    <source>
        <strain evidence="2 3">YC1</strain>
    </source>
</reference>